<dbReference type="InterPro" id="IPR027417">
    <property type="entry name" value="P-loop_NTPase"/>
</dbReference>
<dbReference type="Pfam" id="PF07475">
    <property type="entry name" value="Hpr_kinase_C"/>
    <property type="match status" value="1"/>
</dbReference>
<dbReference type="InterPro" id="IPR011104">
    <property type="entry name" value="Hpr_kin/Pase_C"/>
</dbReference>
<keyword evidence="6 10" id="KW-0418">Kinase</keyword>
<dbReference type="PANTHER" id="PTHR30305:SF1">
    <property type="entry name" value="HPR KINASE_PHOSPHORYLASE"/>
    <property type="match status" value="1"/>
</dbReference>
<dbReference type="Proteomes" id="UP001600943">
    <property type="component" value="Unassembled WGS sequence"/>
</dbReference>
<comment type="function">
    <text evidence="10">Catalyzes the ATP- as well as the pyrophosphate-dependent phosphorylation of a specific serine residue in HPr, a phosphocarrier protein of the phosphoenolpyruvate-dependent sugar phosphotransferase system (PTS). HprK/P also catalyzes the pyrophosphate-producing, inorganic phosphate-dependent dephosphorylation (phosphorolysis) of seryl-phosphorylated HPr (P-Ser-HPr). The two antagonistic activities of HprK/P are regulated by several intracellular metabolites, which change their concentration in response to the absence or presence of rapidly metabolisable carbon sources (glucose, fructose, etc.) in the growth medium. Therefore, by controlling the phosphorylation state of HPr, HPrK/P is a sensor enzyme that plays a major role in the regulation of carbon metabolism and sugar transport: it mediates carbon catabolite repression (CCR), and regulates PTS-catalyzed carbohydrate uptake and inducer exclusion.</text>
</comment>
<evidence type="ECO:0000259" key="11">
    <source>
        <dbReference type="Pfam" id="PF02603"/>
    </source>
</evidence>
<keyword evidence="10" id="KW-0119">Carbohydrate metabolism</keyword>
<dbReference type="EC" id="2.7.4.-" evidence="10"/>
<comment type="catalytic activity">
    <reaction evidence="1 10">
        <text>[HPr protein]-L-serine + ATP = [HPr protein]-O-phospho-L-serine + ADP + H(+)</text>
        <dbReference type="Rhea" id="RHEA:46600"/>
        <dbReference type="Rhea" id="RHEA-COMP:11602"/>
        <dbReference type="Rhea" id="RHEA-COMP:11603"/>
        <dbReference type="ChEBI" id="CHEBI:15378"/>
        <dbReference type="ChEBI" id="CHEBI:29999"/>
        <dbReference type="ChEBI" id="CHEBI:30616"/>
        <dbReference type="ChEBI" id="CHEBI:83421"/>
        <dbReference type="ChEBI" id="CHEBI:456216"/>
    </reaction>
</comment>
<keyword evidence="7 10" id="KW-0067">ATP-binding</keyword>
<evidence type="ECO:0000256" key="4">
    <source>
        <dbReference type="ARBA" id="ARBA00022679"/>
    </source>
</evidence>
<feature type="active site" evidence="10">
    <location>
        <position position="248"/>
    </location>
</feature>
<feature type="binding site" evidence="10">
    <location>
        <position position="165"/>
    </location>
    <ligand>
        <name>Mg(2+)</name>
        <dbReference type="ChEBI" id="CHEBI:18420"/>
    </ligand>
</feature>
<evidence type="ECO:0000313" key="14">
    <source>
        <dbReference type="Proteomes" id="UP001600943"/>
    </source>
</evidence>
<name>A0ABQ0BG26_9FIRM</name>
<dbReference type="SUPFAM" id="SSF75138">
    <property type="entry name" value="HprK N-terminal domain-like"/>
    <property type="match status" value="1"/>
</dbReference>
<dbReference type="EMBL" id="BAABYW010000001">
    <property type="protein sequence ID" value="GAA6410303.1"/>
    <property type="molecule type" value="Genomic_DNA"/>
</dbReference>
<dbReference type="InterPro" id="IPR003755">
    <property type="entry name" value="HPr(Ser)_kin/Pase"/>
</dbReference>
<dbReference type="InterPro" id="IPR028979">
    <property type="entry name" value="Ser_kin/Pase_Hpr-like_N_sf"/>
</dbReference>
<sequence>MKKVKRNVKLSKFVKDLSLETWNTTINYEDIEITKCDINRLGIQLTGFLEFYDPHRIEILGNVEIMYLNGLDEDTKRERYMKLMEKGAPCFVFCRGLKPDNTFSEIATEKRIPIFLTMESTSNFMSDAIKWLNNNLGETIVIHGCLVDVFGTGIFIQGESGIGKSETTLELIKRGHRMIADDAVEIHKASDVTLYGKAPDNIKDFIELRGIGILDVKELFGVQAVLETQTIELVVTLQEWNNEAIYDRIGLENKFIEILGNKIPNYIVPIRPGRNVAIILETAALKYRQMKMGGSPAEKFLKVQEKVWKR</sequence>
<dbReference type="HAMAP" id="MF_01249">
    <property type="entry name" value="HPr_kinase"/>
    <property type="match status" value="1"/>
</dbReference>
<evidence type="ECO:0000256" key="6">
    <source>
        <dbReference type="ARBA" id="ARBA00022777"/>
    </source>
</evidence>
<dbReference type="RefSeq" id="WP_390408638.1">
    <property type="nucleotide sequence ID" value="NZ_BAABYW010000001.1"/>
</dbReference>
<evidence type="ECO:0000256" key="10">
    <source>
        <dbReference type="HAMAP-Rule" id="MF_01249"/>
    </source>
</evidence>
<comment type="catalytic activity">
    <reaction evidence="9 10">
        <text>[HPr protein]-O-phospho-L-serine + phosphate + H(+) = [HPr protein]-L-serine + diphosphate</text>
        <dbReference type="Rhea" id="RHEA:46604"/>
        <dbReference type="Rhea" id="RHEA-COMP:11602"/>
        <dbReference type="Rhea" id="RHEA-COMP:11603"/>
        <dbReference type="ChEBI" id="CHEBI:15378"/>
        <dbReference type="ChEBI" id="CHEBI:29999"/>
        <dbReference type="ChEBI" id="CHEBI:33019"/>
        <dbReference type="ChEBI" id="CHEBI:43474"/>
        <dbReference type="ChEBI" id="CHEBI:83421"/>
    </reaction>
</comment>
<comment type="similarity">
    <text evidence="2 10">Belongs to the HPrK/P family.</text>
</comment>
<comment type="domain">
    <text evidence="10">The Walker A ATP-binding motif also binds Pi and PPi.</text>
</comment>
<proteinExistence type="inferred from homology"/>
<evidence type="ECO:0000256" key="3">
    <source>
        <dbReference type="ARBA" id="ARBA00022527"/>
    </source>
</evidence>
<dbReference type="SUPFAM" id="SSF53795">
    <property type="entry name" value="PEP carboxykinase-like"/>
    <property type="match status" value="1"/>
</dbReference>
<keyword evidence="8 10" id="KW-0511">Multifunctional enzyme</keyword>
<keyword evidence="3 10" id="KW-0723">Serine/threonine-protein kinase</keyword>
<keyword evidence="4 10" id="KW-0808">Transferase</keyword>
<feature type="binding site" evidence="10">
    <location>
        <begin position="158"/>
        <end position="165"/>
    </location>
    <ligand>
        <name>ATP</name>
        <dbReference type="ChEBI" id="CHEBI:30616"/>
    </ligand>
</feature>
<dbReference type="GO" id="GO:0016301">
    <property type="term" value="F:kinase activity"/>
    <property type="evidence" value="ECO:0007669"/>
    <property type="project" value="UniProtKB-KW"/>
</dbReference>
<keyword evidence="5 10" id="KW-0547">Nucleotide-binding</keyword>
<keyword evidence="10" id="KW-0479">Metal-binding</keyword>
<evidence type="ECO:0000256" key="8">
    <source>
        <dbReference type="ARBA" id="ARBA00023268"/>
    </source>
</evidence>
<protein>
    <recommendedName>
        <fullName evidence="10">HPr kinase/phosphorylase</fullName>
        <shortName evidence="10">HPrK/P</shortName>
        <ecNumber evidence="10">2.7.11.-</ecNumber>
        <ecNumber evidence="10">2.7.4.-</ecNumber>
    </recommendedName>
    <alternativeName>
        <fullName evidence="10">HPr(Ser) kinase/phosphorylase</fullName>
    </alternativeName>
</protein>
<dbReference type="CDD" id="cd01918">
    <property type="entry name" value="HprK_C"/>
    <property type="match status" value="1"/>
</dbReference>
<feature type="active site" evidence="10">
    <location>
        <position position="143"/>
    </location>
</feature>
<evidence type="ECO:0000256" key="9">
    <source>
        <dbReference type="ARBA" id="ARBA00047657"/>
    </source>
</evidence>
<feature type="region of interest" description="Important for the catalytic mechanism of dephosphorylation" evidence="10">
    <location>
        <begin position="269"/>
        <end position="274"/>
    </location>
</feature>
<evidence type="ECO:0000256" key="7">
    <source>
        <dbReference type="ARBA" id="ARBA00022840"/>
    </source>
</evidence>
<feature type="domain" description="HPr kinase/phosphorylase C-terminal" evidence="12">
    <location>
        <begin position="135"/>
        <end position="301"/>
    </location>
</feature>
<organism evidence="13 14">
    <name type="scientific">Blautia hominis</name>
    <dbReference type="NCBI Taxonomy" id="2025493"/>
    <lineage>
        <taxon>Bacteria</taxon>
        <taxon>Bacillati</taxon>
        <taxon>Bacillota</taxon>
        <taxon>Clostridia</taxon>
        <taxon>Lachnospirales</taxon>
        <taxon>Lachnospiraceae</taxon>
        <taxon>Blautia</taxon>
    </lineage>
</organism>
<evidence type="ECO:0000256" key="1">
    <source>
        <dbReference type="ARBA" id="ARBA00001120"/>
    </source>
</evidence>
<evidence type="ECO:0000259" key="12">
    <source>
        <dbReference type="Pfam" id="PF07475"/>
    </source>
</evidence>
<feature type="active site" evidence="10">
    <location>
        <position position="164"/>
    </location>
</feature>
<dbReference type="EC" id="2.7.11.-" evidence="10"/>
<keyword evidence="10" id="KW-0460">Magnesium</keyword>
<feature type="region of interest" description="Important for the catalytic mechanism of both phosphorylation and dephosphorylation" evidence="10">
    <location>
        <begin position="206"/>
        <end position="215"/>
    </location>
</feature>
<feature type="active site" description="Proton acceptor; for phosphorylation activity. Proton donor; for dephosphorylation activity" evidence="10">
    <location>
        <position position="182"/>
    </location>
</feature>
<gene>
    <name evidence="13" type="primary">hprK_2</name>
    <name evidence="10" type="synonym">hprK</name>
    <name evidence="13" type="ORF">K040078D81_44200</name>
</gene>
<evidence type="ECO:0000256" key="2">
    <source>
        <dbReference type="ARBA" id="ARBA00006883"/>
    </source>
</evidence>
<feature type="binding site" evidence="10">
    <location>
        <position position="207"/>
    </location>
    <ligand>
        <name>Mg(2+)</name>
        <dbReference type="ChEBI" id="CHEBI:18420"/>
    </ligand>
</feature>
<comment type="caution">
    <text evidence="13">The sequence shown here is derived from an EMBL/GenBank/DDBJ whole genome shotgun (WGS) entry which is preliminary data.</text>
</comment>
<evidence type="ECO:0000256" key="5">
    <source>
        <dbReference type="ARBA" id="ARBA00022741"/>
    </source>
</evidence>
<evidence type="ECO:0000313" key="13">
    <source>
        <dbReference type="EMBL" id="GAA6410303.1"/>
    </source>
</evidence>
<dbReference type="Gene3D" id="3.40.50.300">
    <property type="entry name" value="P-loop containing nucleotide triphosphate hydrolases"/>
    <property type="match status" value="1"/>
</dbReference>
<comment type="cofactor">
    <cofactor evidence="10">
        <name>Mg(2+)</name>
        <dbReference type="ChEBI" id="CHEBI:18420"/>
    </cofactor>
</comment>
<reference evidence="13 14" key="1">
    <citation type="submission" date="2024-04" db="EMBL/GenBank/DDBJ databases">
        <title>Defined microbial consortia suppress multidrug-resistant proinflammatory Enterobacteriaceae via ecological control.</title>
        <authorList>
            <person name="Furuichi M."/>
            <person name="Kawaguchi T."/>
            <person name="Pust M."/>
            <person name="Yasuma K."/>
            <person name="Plichta D."/>
            <person name="Hasegawa N."/>
            <person name="Ohya T."/>
            <person name="Bhattarai S."/>
            <person name="Sasajima S."/>
            <person name="Aoto Y."/>
            <person name="Tuganbaev T."/>
            <person name="Yaginuma M."/>
            <person name="Ueda M."/>
            <person name="Okahashi N."/>
            <person name="Amafuji K."/>
            <person name="Kiridooshi Y."/>
            <person name="Sugita K."/>
            <person name="Strazar M."/>
            <person name="Skelly A."/>
            <person name="Suda W."/>
            <person name="Hattori M."/>
            <person name="Nakamoto N."/>
            <person name="Caballero S."/>
            <person name="Norman J."/>
            <person name="Olle B."/>
            <person name="Tanoue T."/>
            <person name="Arita M."/>
            <person name="Bucci V."/>
            <person name="Atarashi K."/>
            <person name="Xavier R."/>
            <person name="Honda K."/>
        </authorList>
    </citation>
    <scope>NUCLEOTIDE SEQUENCE [LARGE SCALE GENOMIC DNA]</scope>
    <source>
        <strain evidence="14">k04-0078-D8-1</strain>
    </source>
</reference>
<dbReference type="Pfam" id="PF02603">
    <property type="entry name" value="Hpr_kinase_N"/>
    <property type="match status" value="1"/>
</dbReference>
<accession>A0ABQ0BG26</accession>
<feature type="domain" description="HPr(Ser) kinase/phosphorylase N-terminal" evidence="11">
    <location>
        <begin position="8"/>
        <end position="132"/>
    </location>
</feature>
<comment type="miscellaneous">
    <text evidence="10">Both phosphorylation and phosphorolysis are carried out by the same active site and suggest a common mechanism for both reactions.</text>
</comment>
<dbReference type="Gene3D" id="3.40.1390.20">
    <property type="entry name" value="HprK N-terminal domain-like"/>
    <property type="match status" value="1"/>
</dbReference>
<dbReference type="PANTHER" id="PTHR30305">
    <property type="entry name" value="PROTEIN YJDM-RELATED"/>
    <property type="match status" value="1"/>
</dbReference>
<comment type="subunit">
    <text evidence="10">Homohexamer.</text>
</comment>
<keyword evidence="14" id="KW-1185">Reference proteome</keyword>
<dbReference type="NCBIfam" id="TIGR00679">
    <property type="entry name" value="hpr-ser"/>
    <property type="match status" value="1"/>
</dbReference>
<dbReference type="InterPro" id="IPR011126">
    <property type="entry name" value="Hpr_kin/Pase_Hpr_N"/>
</dbReference>